<dbReference type="EMBL" id="JARULZ010000003">
    <property type="protein sequence ID" value="MEH0638985.1"/>
    <property type="molecule type" value="Genomic_DNA"/>
</dbReference>
<gene>
    <name evidence="1" type="ORF">QBA35_38135</name>
</gene>
<keyword evidence="2" id="KW-1185">Reference proteome</keyword>
<organism evidence="1 2">
    <name type="scientific">Streptomyces bottropensis</name>
    <dbReference type="NCBI Taxonomy" id="42235"/>
    <lineage>
        <taxon>Bacteria</taxon>
        <taxon>Bacillati</taxon>
        <taxon>Actinomycetota</taxon>
        <taxon>Actinomycetes</taxon>
        <taxon>Kitasatosporales</taxon>
        <taxon>Streptomycetaceae</taxon>
        <taxon>Streptomyces</taxon>
    </lineage>
</organism>
<evidence type="ECO:0000313" key="2">
    <source>
        <dbReference type="Proteomes" id="UP001310290"/>
    </source>
</evidence>
<sequence length="72" mass="7984">MPWTRWPDRGAGEATVTFRPSCSSMVPLIRSRRQVTVAPVDPAKVEAEDTVLARVAPPSRQIRARAPACRRT</sequence>
<dbReference type="Proteomes" id="UP001310290">
    <property type="component" value="Unassembled WGS sequence"/>
</dbReference>
<proteinExistence type="predicted"/>
<comment type="caution">
    <text evidence="1">The sequence shown here is derived from an EMBL/GenBank/DDBJ whole genome shotgun (WGS) entry which is preliminary data.</text>
</comment>
<name>A0ABU8AZ73_9ACTN</name>
<protein>
    <submittedName>
        <fullName evidence="1">Uncharacterized protein</fullName>
    </submittedName>
</protein>
<reference evidence="1" key="1">
    <citation type="submission" date="2023-04" db="EMBL/GenBank/DDBJ databases">
        <title>Genomic diversity of scab-causing Streptomyces spp. in the province of Quebec, Canada.</title>
        <authorList>
            <person name="Biessy A."/>
            <person name="Cadieux M."/>
            <person name="Ciotola M."/>
            <person name="Filion M."/>
        </authorList>
    </citation>
    <scope>NUCLEOTIDE SEQUENCE</scope>
    <source>
        <strain evidence="1">B21-115</strain>
    </source>
</reference>
<accession>A0ABU8AZ73</accession>
<dbReference type="RefSeq" id="WP_334661673.1">
    <property type="nucleotide sequence ID" value="NZ_JARULZ010000003.1"/>
</dbReference>
<evidence type="ECO:0000313" key="1">
    <source>
        <dbReference type="EMBL" id="MEH0638985.1"/>
    </source>
</evidence>